<dbReference type="InterPro" id="IPR000177">
    <property type="entry name" value="Apple"/>
</dbReference>
<dbReference type="InterPro" id="IPR011626">
    <property type="entry name" value="Alpha-macroglobulin_TED"/>
</dbReference>
<dbReference type="InterPro" id="IPR041203">
    <property type="entry name" value="Bact_A2M_MG5"/>
</dbReference>
<dbReference type="InterPro" id="IPR049120">
    <property type="entry name" value="A2M_bMG2"/>
</dbReference>
<dbReference type="Gene3D" id="2.60.40.1930">
    <property type="match status" value="1"/>
</dbReference>
<evidence type="ECO:0000256" key="3">
    <source>
        <dbReference type="ARBA" id="ARBA00022737"/>
    </source>
</evidence>
<keyword evidence="7" id="KW-1185">Reference proteome</keyword>
<evidence type="ECO:0000313" key="7">
    <source>
        <dbReference type="Proteomes" id="UP001589683"/>
    </source>
</evidence>
<dbReference type="PIRSF" id="PIRSF038980">
    <property type="entry name" value="A2M_bac"/>
    <property type="match status" value="1"/>
</dbReference>
<dbReference type="InterPro" id="IPR041462">
    <property type="entry name" value="Bact_A2M_MG6"/>
</dbReference>
<dbReference type="PANTHER" id="PTHR40094">
    <property type="entry name" value="ALPHA-2-MACROGLOBULIN HOMOLOG"/>
    <property type="match status" value="1"/>
</dbReference>
<organism evidence="6 7">
    <name type="scientific">Pseudohalocynthiibacter aestuariivivens</name>
    <dbReference type="NCBI Taxonomy" id="1591409"/>
    <lineage>
        <taxon>Bacteria</taxon>
        <taxon>Pseudomonadati</taxon>
        <taxon>Pseudomonadota</taxon>
        <taxon>Alphaproteobacteria</taxon>
        <taxon>Rhodobacterales</taxon>
        <taxon>Paracoccaceae</taxon>
        <taxon>Pseudohalocynthiibacter</taxon>
    </lineage>
</organism>
<dbReference type="Pfam" id="PF00024">
    <property type="entry name" value="PAN_1"/>
    <property type="match status" value="1"/>
</dbReference>
<feature type="domain" description="Apple" evidence="5">
    <location>
        <begin position="24"/>
        <end position="102"/>
    </location>
</feature>
<dbReference type="Pfam" id="PF07678">
    <property type="entry name" value="TED_complement"/>
    <property type="match status" value="1"/>
</dbReference>
<evidence type="ECO:0000256" key="4">
    <source>
        <dbReference type="ARBA" id="ARBA00023157"/>
    </source>
</evidence>
<dbReference type="SMART" id="SM01419">
    <property type="entry name" value="Thiol-ester_cl"/>
    <property type="match status" value="1"/>
</dbReference>
<dbReference type="Pfam" id="PF17962">
    <property type="entry name" value="bMG6"/>
    <property type="match status" value="1"/>
</dbReference>
<dbReference type="InterPro" id="IPR008930">
    <property type="entry name" value="Terpenoid_cyclase/PrenylTrfase"/>
</dbReference>
<dbReference type="Proteomes" id="UP001589683">
    <property type="component" value="Unassembled WGS sequence"/>
</dbReference>
<dbReference type="SMART" id="SM01359">
    <property type="entry name" value="A2M_N_2"/>
    <property type="match status" value="1"/>
</dbReference>
<dbReference type="InterPro" id="IPR003609">
    <property type="entry name" value="Pan_app"/>
</dbReference>
<dbReference type="Pfam" id="PF11974">
    <property type="entry name" value="bMG3"/>
    <property type="match status" value="1"/>
</dbReference>
<evidence type="ECO:0000256" key="2">
    <source>
        <dbReference type="ARBA" id="ARBA00022729"/>
    </source>
</evidence>
<evidence type="ECO:0000256" key="1">
    <source>
        <dbReference type="ARBA" id="ARBA00010556"/>
    </source>
</evidence>
<dbReference type="InterPro" id="IPR021868">
    <property type="entry name" value="Alpha_2_Macroglob_MG3"/>
</dbReference>
<gene>
    <name evidence="6" type="ORF">ACFFUT_17355</name>
</gene>
<dbReference type="PROSITE" id="PS50948">
    <property type="entry name" value="PAN"/>
    <property type="match status" value="1"/>
</dbReference>
<dbReference type="InterPro" id="IPR041246">
    <property type="entry name" value="Bact_MG10"/>
</dbReference>
<keyword evidence="4" id="KW-1015">Disulfide bond</keyword>
<dbReference type="InterPro" id="IPR026284">
    <property type="entry name" value="A2MG_proteobact"/>
</dbReference>
<proteinExistence type="inferred from homology"/>
<evidence type="ECO:0000313" key="6">
    <source>
        <dbReference type="EMBL" id="MFB9233563.1"/>
    </source>
</evidence>
<dbReference type="Gene3D" id="3.50.4.10">
    <property type="entry name" value="Hepatocyte Growth Factor"/>
    <property type="match status" value="1"/>
</dbReference>
<accession>A0ABV5JJD6</accession>
<dbReference type="Gene3D" id="1.50.10.20">
    <property type="match status" value="1"/>
</dbReference>
<keyword evidence="3" id="KW-0677">Repeat</keyword>
<dbReference type="InterPro" id="IPR002890">
    <property type="entry name" value="MG2"/>
</dbReference>
<dbReference type="InterPro" id="IPR001599">
    <property type="entry name" value="Macroglobln_a2"/>
</dbReference>
<name>A0ABV5JJD6_9RHOB</name>
<dbReference type="Pfam" id="PF17972">
    <property type="entry name" value="bMG5"/>
    <property type="match status" value="1"/>
</dbReference>
<dbReference type="Pfam" id="PF21142">
    <property type="entry name" value="A2M_bMG2"/>
    <property type="match status" value="1"/>
</dbReference>
<dbReference type="SMART" id="SM00223">
    <property type="entry name" value="APPLE"/>
    <property type="match status" value="1"/>
</dbReference>
<comment type="caution">
    <text evidence="6">The sequence shown here is derived from an EMBL/GenBank/DDBJ whole genome shotgun (WGS) entry which is preliminary data.</text>
</comment>
<dbReference type="Pfam" id="PF01835">
    <property type="entry name" value="MG2"/>
    <property type="match status" value="1"/>
</dbReference>
<keyword evidence="2" id="KW-0732">Signal</keyword>
<dbReference type="EMBL" id="JBHMEA010000050">
    <property type="protein sequence ID" value="MFB9233563.1"/>
    <property type="molecule type" value="Genomic_DNA"/>
</dbReference>
<dbReference type="SUPFAM" id="SSF48239">
    <property type="entry name" value="Terpenoid cyclases/Protein prenyltransferases"/>
    <property type="match status" value="1"/>
</dbReference>
<dbReference type="InterPro" id="IPR011625">
    <property type="entry name" value="A2M_N_BRD"/>
</dbReference>
<dbReference type="Pfam" id="PF07703">
    <property type="entry name" value="A2M_BRD"/>
    <property type="match status" value="1"/>
</dbReference>
<dbReference type="Pfam" id="PF00207">
    <property type="entry name" value="A2M"/>
    <property type="match status" value="1"/>
</dbReference>
<dbReference type="CDD" id="cd02891">
    <property type="entry name" value="A2M_like"/>
    <property type="match status" value="1"/>
</dbReference>
<evidence type="ECO:0000259" key="5">
    <source>
        <dbReference type="PROSITE" id="PS50948"/>
    </source>
</evidence>
<dbReference type="Pfam" id="PF17973">
    <property type="entry name" value="bMG10"/>
    <property type="match status" value="1"/>
</dbReference>
<dbReference type="PANTHER" id="PTHR40094:SF1">
    <property type="entry name" value="UBIQUITIN DOMAIN-CONTAINING PROTEIN"/>
    <property type="match status" value="1"/>
</dbReference>
<dbReference type="InterPro" id="IPR051802">
    <property type="entry name" value="YfhM-like"/>
</dbReference>
<dbReference type="RefSeq" id="WP_213890515.1">
    <property type="nucleotide sequence ID" value="NZ_JAGFNU010000011.1"/>
</dbReference>
<dbReference type="InterPro" id="IPR047565">
    <property type="entry name" value="Alpha-macroglob_thiol-ester_cl"/>
</dbReference>
<comment type="similarity">
    <text evidence="1">Belongs to the protease inhibitor I39 (alpha-2-macroglobulin) family. Bacterial alpha-2-macroglobulin subfamily.</text>
</comment>
<protein>
    <submittedName>
        <fullName evidence="6">Alpha-2-macroglobulin family protein</fullName>
    </submittedName>
</protein>
<dbReference type="CDD" id="cd01100">
    <property type="entry name" value="APPLE_Factor_XI_like"/>
    <property type="match status" value="1"/>
</dbReference>
<dbReference type="SMART" id="SM01360">
    <property type="entry name" value="A2M"/>
    <property type="match status" value="1"/>
</dbReference>
<reference evidence="6 7" key="1">
    <citation type="submission" date="2024-09" db="EMBL/GenBank/DDBJ databases">
        <authorList>
            <person name="Sun Q."/>
            <person name="Mori K."/>
        </authorList>
    </citation>
    <scope>NUCLEOTIDE SEQUENCE [LARGE SCALE GENOMIC DNA]</scope>
    <source>
        <strain evidence="6 7">CECT 8726</strain>
    </source>
</reference>
<sequence length="1813" mass="195229">MRFIFNSFVVLFFSATTLWAESAMPERRLTLTRDLDFYGSDLQNIFDTTLEACQRICLSNKDCSAFTFNTRSNACFPKSTVTEAQPYEGAVSGRVLRTDTTVLATAATRQASLGFLNENDLAAARSLAGELAGLHVTGEWTAKAHLNAARTRAAAGETRNALWFTGAALNLTDAPDQWAEYARFALQLATEDRDQSYTYNARAVSASVNSYLRASTTAEQVSALTVLAQALERQNRGRDMIPALRLAQATQPRDETQAALEDAIGKYGFRITEHTVDSDAATPRICAVFSEDLVQAGLDYSPYVQLPEAGMTVEQNGQQICIEGVEHGSRYRVQFREGLPAASGEALSKSVELNLYVRDRSPAVRFSGRAYVLPKSGDAALPIESVNVDTVDLTLSRVSDRNLLRAIQDNYFGRPMNYWQEQNFSSDIAEQIWQGTGSVEMTLNQDMTTRLPMGDVIGELPAGIYTLRASVPGSDSDTPTATQWFVLSDLGIATLSGADGLHVFVRSLGSAAPKEGTAVTLLSRANAVLAETMTDARGYAHFAEGLISGRGASAPALLTVADRKTDIAFLSLTDPEFDLSDRGVEGRAPAGAIDVFVTTDRGAYRAGETVHATALARDGKAEALSGLPLTAVLTRPDGVEYSRETSTDAQAGGHVFDLPIIPSAPRGTWRLALYADPDAPALTRTSFLVEDLLPERIDFILALPDTPLRLSDQPTLTVDARYLFGAPGAELPVEGEVLVRATNGLPDFPGYVFGRYDQRFEPQIDVLPFGQRTDAAGRAMLPVTFPQFEGVIDRPLEARLTVRVAEGSGRPVERELTQRLAPASSLIGIKPLFDGVVAEGSKAHFNVIAIDETETPTPMRVRWSINRVETHYQWYRLYGNWNWEPTVTRSRVASGEADLNGTPLEISAPVEWGRYEVKVERLGSDYTASSTDFYAGWYAPADASATPDTLAVSLDKPAYASGETATLRVVPRYAGKALITVVSNRLIDMQTVEVSEGENLIPLTVTDDWGAGAYVTATVIRPMDVAVGHNPARALGLSYAPVDPGLHKLTASFDVPAESAPRSALDVALKVDEISPGETAYATIAAVDVGILNLTAFESPDPSDHYFGQRKLGMGMRDLYGRLIDGMNGAMGTVRSGGDAGAQGRLQSPPPTEELVAYFSGPVTVGADGIARTSFDMPSFNGTVRLMAVVWSGTGVGQAEADILVRDPVVVTASLPRFLSPGDETRMLLEVVHATGPSGRVGLDVTADGVTLGTLPSGFDIGDQGKFTVSVPVTAGDVGLQTINIALTTPDGRQLTKTVTIPVQIGDPEIARTSRFTLAAGKSFSFDADVFADLRSGTGTATLSVGPLARFDAPGLLQALDRYPYGCTEQVTSRALPLLYFDQVAEVMGLATRDQVALRINQAIAEVLTNQSSNGAFGLWRADTGDFWLDAYVTDFLGRARTQGFTVPDLAFRQALNNLRNQVNYAPDFDEGGQEIAYALFVLAREGAAATGDLRYYADVKGDAFSTPLAAAQLAAALASYGDQTRADAMFARAARLMASRMGDETAQLWRTDYGTNLRDAAAVLTLAVEAGTEVIDRATLADRIAPLQGSRNRSTQEAMWTLLAANALIQSPQMQGFTVSGESVDGPLVRVLESQTNTGSLEIRNGSENEATVTVTTFGIPSEPEPAGGNGYAIERLYYTLDGAEVAPDRVPVGTRLVTVIKVSPFAKIEARLMVNDPLPAGFEIDNPNLMRGGDIGALEWLELHEDVETTEFRQDRFLAAVDWRSDKPFRLAYIVRAISPGSFHHPAASVEDMYRPAFRARTAAGQIKVVE</sequence>